<comment type="caution">
    <text evidence="2">The sequence shown here is derived from an EMBL/GenBank/DDBJ whole genome shotgun (WGS) entry which is preliminary data.</text>
</comment>
<dbReference type="InterPro" id="IPR013154">
    <property type="entry name" value="ADH-like_N"/>
</dbReference>
<reference evidence="2" key="1">
    <citation type="submission" date="2022-11" db="EMBL/GenBank/DDBJ databases">
        <authorList>
            <person name="Petersen C."/>
        </authorList>
    </citation>
    <scope>NUCLEOTIDE SEQUENCE</scope>
    <source>
        <strain evidence="2">IBT 21917</strain>
    </source>
</reference>
<organism evidence="2 3">
    <name type="scientific">Penicillium capsulatum</name>
    <dbReference type="NCBI Taxonomy" id="69766"/>
    <lineage>
        <taxon>Eukaryota</taxon>
        <taxon>Fungi</taxon>
        <taxon>Dikarya</taxon>
        <taxon>Ascomycota</taxon>
        <taxon>Pezizomycotina</taxon>
        <taxon>Eurotiomycetes</taxon>
        <taxon>Eurotiomycetidae</taxon>
        <taxon>Eurotiales</taxon>
        <taxon>Aspergillaceae</taxon>
        <taxon>Penicillium</taxon>
    </lineage>
</organism>
<dbReference type="Gene3D" id="3.90.180.10">
    <property type="entry name" value="Medium-chain alcohol dehydrogenases, catalytic domain"/>
    <property type="match status" value="1"/>
</dbReference>
<dbReference type="GO" id="GO:0016491">
    <property type="term" value="F:oxidoreductase activity"/>
    <property type="evidence" value="ECO:0007669"/>
    <property type="project" value="InterPro"/>
</dbReference>
<keyword evidence="3" id="KW-1185">Reference proteome</keyword>
<dbReference type="Pfam" id="PF13602">
    <property type="entry name" value="ADH_zinc_N_2"/>
    <property type="match status" value="1"/>
</dbReference>
<feature type="domain" description="Enoyl reductase (ER)" evidence="1">
    <location>
        <begin position="13"/>
        <end position="337"/>
    </location>
</feature>
<dbReference type="SUPFAM" id="SSF50129">
    <property type="entry name" value="GroES-like"/>
    <property type="match status" value="1"/>
</dbReference>
<dbReference type="InterPro" id="IPR052585">
    <property type="entry name" value="Lipid_raft_assoc_Zn_ADH"/>
</dbReference>
<dbReference type="Pfam" id="PF08240">
    <property type="entry name" value="ADH_N"/>
    <property type="match status" value="1"/>
</dbReference>
<dbReference type="InterPro" id="IPR011032">
    <property type="entry name" value="GroES-like_sf"/>
</dbReference>
<proteinExistence type="predicted"/>
<dbReference type="PANTHER" id="PTHR43482:SF1">
    <property type="entry name" value="PROTEIN AST1-RELATED"/>
    <property type="match status" value="1"/>
</dbReference>
<gene>
    <name evidence="2" type="ORF">N7492_008304</name>
</gene>
<evidence type="ECO:0000259" key="1">
    <source>
        <dbReference type="SMART" id="SM00829"/>
    </source>
</evidence>
<protein>
    <recommendedName>
        <fullName evidence="1">Enoyl reductase (ER) domain-containing protein</fullName>
    </recommendedName>
</protein>
<dbReference type="Gene3D" id="3.40.50.720">
    <property type="entry name" value="NAD(P)-binding Rossmann-like Domain"/>
    <property type="match status" value="1"/>
</dbReference>
<dbReference type="CDD" id="cd08267">
    <property type="entry name" value="MDR1"/>
    <property type="match status" value="1"/>
</dbReference>
<dbReference type="InterPro" id="IPR020843">
    <property type="entry name" value="ER"/>
</dbReference>
<dbReference type="SUPFAM" id="SSF51735">
    <property type="entry name" value="NAD(P)-binding Rossmann-fold domains"/>
    <property type="match status" value="1"/>
</dbReference>
<dbReference type="PANTHER" id="PTHR43482">
    <property type="entry name" value="PROTEIN AST1-RELATED"/>
    <property type="match status" value="1"/>
</dbReference>
<name>A0A9W9LFT6_9EURO</name>
<dbReference type="SMART" id="SM00829">
    <property type="entry name" value="PKS_ER"/>
    <property type="match status" value="1"/>
</dbReference>
<dbReference type="InterPro" id="IPR036291">
    <property type="entry name" value="NAD(P)-bd_dom_sf"/>
</dbReference>
<evidence type="ECO:0000313" key="2">
    <source>
        <dbReference type="EMBL" id="KAJ5155501.1"/>
    </source>
</evidence>
<reference evidence="2" key="2">
    <citation type="journal article" date="2023" name="IMA Fungus">
        <title>Comparative genomic study of the Penicillium genus elucidates a diverse pangenome and 15 lateral gene transfer events.</title>
        <authorList>
            <person name="Petersen C."/>
            <person name="Sorensen T."/>
            <person name="Nielsen M.R."/>
            <person name="Sondergaard T.E."/>
            <person name="Sorensen J.L."/>
            <person name="Fitzpatrick D.A."/>
            <person name="Frisvad J.C."/>
            <person name="Nielsen K.L."/>
        </authorList>
    </citation>
    <scope>NUCLEOTIDE SEQUENCE</scope>
    <source>
        <strain evidence="2">IBT 21917</strain>
    </source>
</reference>
<accession>A0A9W9LFT6</accession>
<dbReference type="Proteomes" id="UP001146351">
    <property type="component" value="Unassembled WGS sequence"/>
</dbReference>
<evidence type="ECO:0000313" key="3">
    <source>
        <dbReference type="Proteomes" id="UP001146351"/>
    </source>
</evidence>
<sequence>MRAWVRPRRGPAGSALDLVTDFPTPAAPTGSSSDVLIRVSHVSLQYSSELLMSILPILPLTGPWIPEIELSGEVVAAGEGAPAEVRDPGTRVVAFQNIPAAVLKGHGVLAEYVRLPGSQVAPIDAAVDMASASGIIGSGCTALKMVRTVGVREGHTVLVNGASGSVGSVLVQVCKLRGAKVVGVASGGNEEMVRGLGVDEFMDYRKHDQLPAYLAEQYGSQSFDFVLDCVGTQALFAQSPAYLKPDGAVVNIGMLEGWFTAARNVLLNTWRPVWLGGVPRRYIAFSTPPSRDDAVYMARLVEEGRVRIPVDSVFDMEDAVSAYGRIATKRARGKVVIKVHAS</sequence>
<dbReference type="OrthoDB" id="3509362at2759"/>
<dbReference type="AlphaFoldDB" id="A0A9W9LFT6"/>
<dbReference type="EMBL" id="JAPQKO010000006">
    <property type="protein sequence ID" value="KAJ5155501.1"/>
    <property type="molecule type" value="Genomic_DNA"/>
</dbReference>